<dbReference type="EMBL" id="CABITT030000008">
    <property type="protein sequence ID" value="VVB15544.1"/>
    <property type="molecule type" value="Genomic_DNA"/>
</dbReference>
<feature type="region of interest" description="Disordered" evidence="1">
    <location>
        <begin position="18"/>
        <end position="60"/>
    </location>
</feature>
<protein>
    <submittedName>
        <fullName evidence="2">Uncharacterized protein</fullName>
    </submittedName>
</protein>
<feature type="compositionally biased region" description="Low complexity" evidence="1">
    <location>
        <begin position="42"/>
        <end position="54"/>
    </location>
</feature>
<sequence length="275" mass="30511">MSEEPTVVDALLHEASPAPVVSKQSVSLDTAGASKSRKTKTKSTVSVSQSKPVTLRTGPRRLRPMLPKKKFIDLTPHLLDSEGSDASPPQSLTKHVTGDVRMNNAPVFASGVTDDGPPAFLLHYAENRRLVLEKDKKYPEIKKSNRTSAPPLTFQLDKKSSSLYGIPIPVKTESLEDDLQQLSRLLNNKQVEAVCSRVGQDFRSRCDYLTRSMMEKVKVFYKDHATVQRTIGGCPGTAAEVLLTEYNFCKGSSFCRKNKQRTQRVFTLVSEQKGN</sequence>
<keyword evidence="3" id="KW-1185">Reference proteome</keyword>
<dbReference type="Proteomes" id="UP000489600">
    <property type="component" value="Unassembled WGS sequence"/>
</dbReference>
<gene>
    <name evidence="2" type="ORF">ANE_LOCUS25988</name>
</gene>
<evidence type="ECO:0000313" key="2">
    <source>
        <dbReference type="EMBL" id="VVB15544.1"/>
    </source>
</evidence>
<proteinExistence type="predicted"/>
<organism evidence="2 3">
    <name type="scientific">Arabis nemorensis</name>
    <dbReference type="NCBI Taxonomy" id="586526"/>
    <lineage>
        <taxon>Eukaryota</taxon>
        <taxon>Viridiplantae</taxon>
        <taxon>Streptophyta</taxon>
        <taxon>Embryophyta</taxon>
        <taxon>Tracheophyta</taxon>
        <taxon>Spermatophyta</taxon>
        <taxon>Magnoliopsida</taxon>
        <taxon>eudicotyledons</taxon>
        <taxon>Gunneridae</taxon>
        <taxon>Pentapetalae</taxon>
        <taxon>rosids</taxon>
        <taxon>malvids</taxon>
        <taxon>Brassicales</taxon>
        <taxon>Brassicaceae</taxon>
        <taxon>Arabideae</taxon>
        <taxon>Arabis</taxon>
    </lineage>
</organism>
<reference evidence="2" key="1">
    <citation type="submission" date="2019-07" db="EMBL/GenBank/DDBJ databases">
        <authorList>
            <person name="Dittberner H."/>
        </authorList>
    </citation>
    <scope>NUCLEOTIDE SEQUENCE [LARGE SCALE GENOMIC DNA]</scope>
</reference>
<dbReference type="AlphaFoldDB" id="A0A565CPS0"/>
<evidence type="ECO:0000256" key="1">
    <source>
        <dbReference type="SAM" id="MobiDB-lite"/>
    </source>
</evidence>
<evidence type="ECO:0000313" key="3">
    <source>
        <dbReference type="Proteomes" id="UP000489600"/>
    </source>
</evidence>
<comment type="caution">
    <text evidence="2">The sequence shown here is derived from an EMBL/GenBank/DDBJ whole genome shotgun (WGS) entry which is preliminary data.</text>
</comment>
<accession>A0A565CPS0</accession>
<name>A0A565CPS0_9BRAS</name>